<evidence type="ECO:0000256" key="1">
    <source>
        <dbReference type="SAM" id="MobiDB-lite"/>
    </source>
</evidence>
<comment type="caution">
    <text evidence="2">The sequence shown here is derived from an EMBL/GenBank/DDBJ whole genome shotgun (WGS) entry which is preliminary data.</text>
</comment>
<feature type="compositionally biased region" description="Polar residues" evidence="1">
    <location>
        <begin position="546"/>
        <end position="559"/>
    </location>
</feature>
<proteinExistence type="predicted"/>
<feature type="compositionally biased region" description="Polar residues" evidence="1">
    <location>
        <begin position="153"/>
        <end position="169"/>
    </location>
</feature>
<protein>
    <submittedName>
        <fullName evidence="2">Uncharacterized protein</fullName>
    </submittedName>
</protein>
<evidence type="ECO:0000313" key="3">
    <source>
        <dbReference type="Proteomes" id="UP000298327"/>
    </source>
</evidence>
<feature type="region of interest" description="Disordered" evidence="1">
    <location>
        <begin position="469"/>
        <end position="491"/>
    </location>
</feature>
<evidence type="ECO:0000313" key="2">
    <source>
        <dbReference type="EMBL" id="TFY63004.1"/>
    </source>
</evidence>
<feature type="compositionally biased region" description="Basic and acidic residues" evidence="1">
    <location>
        <begin position="565"/>
        <end position="581"/>
    </location>
</feature>
<feature type="region of interest" description="Disordered" evidence="1">
    <location>
        <begin position="537"/>
        <end position="588"/>
    </location>
</feature>
<dbReference type="OrthoDB" id="10409187at2759"/>
<feature type="region of interest" description="Disordered" evidence="1">
    <location>
        <begin position="235"/>
        <end position="264"/>
    </location>
</feature>
<accession>A0A4Y9YKE3</accession>
<feature type="region of interest" description="Disordered" evidence="1">
    <location>
        <begin position="656"/>
        <end position="734"/>
    </location>
</feature>
<dbReference type="Proteomes" id="UP000298327">
    <property type="component" value="Unassembled WGS sequence"/>
</dbReference>
<gene>
    <name evidence="2" type="ORF">EVG20_g6501</name>
</gene>
<name>A0A4Y9YKE3_9AGAM</name>
<feature type="region of interest" description="Disordered" evidence="1">
    <location>
        <begin position="433"/>
        <end position="455"/>
    </location>
</feature>
<dbReference type="EMBL" id="SEOQ01000436">
    <property type="protein sequence ID" value="TFY63004.1"/>
    <property type="molecule type" value="Genomic_DNA"/>
</dbReference>
<keyword evidence="3" id="KW-1185">Reference proteome</keyword>
<reference evidence="2 3" key="1">
    <citation type="submission" date="2019-02" db="EMBL/GenBank/DDBJ databases">
        <title>Genome sequencing of the rare red list fungi Dentipellis fragilis.</title>
        <authorList>
            <person name="Buettner E."/>
            <person name="Kellner H."/>
        </authorList>
    </citation>
    <scope>NUCLEOTIDE SEQUENCE [LARGE SCALE GENOMIC DNA]</scope>
    <source>
        <strain evidence="2 3">DSM 105465</strain>
    </source>
</reference>
<feature type="region of interest" description="Disordered" evidence="1">
    <location>
        <begin position="146"/>
        <end position="200"/>
    </location>
</feature>
<dbReference type="AlphaFoldDB" id="A0A4Y9YKE3"/>
<organism evidence="2 3">
    <name type="scientific">Dentipellis fragilis</name>
    <dbReference type="NCBI Taxonomy" id="205917"/>
    <lineage>
        <taxon>Eukaryota</taxon>
        <taxon>Fungi</taxon>
        <taxon>Dikarya</taxon>
        <taxon>Basidiomycota</taxon>
        <taxon>Agaricomycotina</taxon>
        <taxon>Agaricomycetes</taxon>
        <taxon>Russulales</taxon>
        <taxon>Hericiaceae</taxon>
        <taxon>Dentipellis</taxon>
    </lineage>
</organism>
<sequence length="1003" mass="110060">MLPFFPAIVPQEHRQLQKQQDLPFSGRPLVFVSSLLLALLSSQSDALSDLSQGLTPACFITAGCCSPGRQILPPGSRPYSELHRRLRTNSFTSLPGVVSLITNLVMEQTDYYRAQPKQPLARPAPRYHGRNANAAGPPLSIYMPYPSPATGPTDLQGTSTSENFGSTFPTPAPLDLPRNSANDEASPGTAPPPVQNPLPFSEDLRMQIKHLAHALQNLNIHIQSGVIQGAVVASRPTPQTSEDVVPAPSNDGLHSRPERSGWPTVEDGQTTGQVMHLADVSAPTIASPTNQPWIRSQPLLIDAERRPTPHDSNPNNMDEESERLMHDMHENPQNRTIECNEDPNADDASGRSPTVSCVSLEHAPSVVSPSIGSILPLPIVQQPETVYDTPMASSSNVLPHKVGDIWPAPTNVCAYSATVPALFEYDFDDDDNNNDAAAAAEPSATSKGKQPMREGEAFPGVEVPIVDKSNQTSSKHASSHPAEHHKAGRYIRLPDDDAFGEIRGTWSMCPPGPFLKLRGEFLFIGLPEPLDGKISFSQDGYVESPESVSPTTDVTQKQSPGAAVHWEKENINPRPGTDKLSSKPAHGSVQITLDTAHQSPQESSDVSVANGIIVAEQALRPTQAQDKLTPFTPFLKRAPQPKPVADAKLPTREVTSMLFPDPSPEAALPVHDSPSEAAEQPLGANEDSRLPYPSPHPISRPPSRPRPQSAPAASSLQRNTPSAQPAGLQRASDEDIRVCGWRGSLNPSPIRSLDDDLDEISELSTLSTFDDEQREQIYDERVARRERVVTCASAVKRCLKSAERLSLDTADVERPLMQLLNPLQELSRTIFVLRKEPQSYISELERKWSETQHDYLFAVDRNISKIHALCEVLSGAIHGGGLTPSSYVAQISSKLSQFAFKMQDLFLNLCASDLFLAEIDYRHALRTLQHDIRQRRHDIFPRPENWKEIALRDEGLRDYYKGLIREARNSIQGYQQAKRENFDESQEALMASSSAAFNQRPGN</sequence>
<feature type="compositionally biased region" description="Low complexity" evidence="1">
    <location>
        <begin position="706"/>
        <end position="715"/>
    </location>
</feature>
<feature type="compositionally biased region" description="Pro residues" evidence="1">
    <location>
        <begin position="692"/>
        <end position="705"/>
    </location>
</feature>